<organism evidence="1 2">
    <name type="scientific">Piloderma croceum (strain F 1598)</name>
    <dbReference type="NCBI Taxonomy" id="765440"/>
    <lineage>
        <taxon>Eukaryota</taxon>
        <taxon>Fungi</taxon>
        <taxon>Dikarya</taxon>
        <taxon>Basidiomycota</taxon>
        <taxon>Agaricomycotina</taxon>
        <taxon>Agaricomycetes</taxon>
        <taxon>Agaricomycetidae</taxon>
        <taxon>Atheliales</taxon>
        <taxon>Atheliaceae</taxon>
        <taxon>Piloderma</taxon>
    </lineage>
</organism>
<evidence type="ECO:0000313" key="2">
    <source>
        <dbReference type="Proteomes" id="UP000054166"/>
    </source>
</evidence>
<name>A0A0C3C0B4_PILCF</name>
<dbReference type="AlphaFoldDB" id="A0A0C3C0B4"/>
<dbReference type="Proteomes" id="UP000054166">
    <property type="component" value="Unassembled WGS sequence"/>
</dbReference>
<dbReference type="HOGENOM" id="CLU_2904947_0_0_1"/>
<dbReference type="EMBL" id="KN832970">
    <property type="protein sequence ID" value="KIM92273.1"/>
    <property type="molecule type" value="Genomic_DNA"/>
</dbReference>
<reference evidence="2" key="2">
    <citation type="submission" date="2015-01" db="EMBL/GenBank/DDBJ databases">
        <title>Evolutionary Origins and Diversification of the Mycorrhizal Mutualists.</title>
        <authorList>
            <consortium name="DOE Joint Genome Institute"/>
            <consortium name="Mycorrhizal Genomics Consortium"/>
            <person name="Kohler A."/>
            <person name="Kuo A."/>
            <person name="Nagy L.G."/>
            <person name="Floudas D."/>
            <person name="Copeland A."/>
            <person name="Barry K.W."/>
            <person name="Cichocki N."/>
            <person name="Veneault-Fourrey C."/>
            <person name="LaButti K."/>
            <person name="Lindquist E.A."/>
            <person name="Lipzen A."/>
            <person name="Lundell T."/>
            <person name="Morin E."/>
            <person name="Murat C."/>
            <person name="Riley R."/>
            <person name="Ohm R."/>
            <person name="Sun H."/>
            <person name="Tunlid A."/>
            <person name="Henrissat B."/>
            <person name="Grigoriev I.V."/>
            <person name="Hibbett D.S."/>
            <person name="Martin F."/>
        </authorList>
    </citation>
    <scope>NUCLEOTIDE SEQUENCE [LARGE SCALE GENOMIC DNA]</scope>
    <source>
        <strain evidence="2">F 1598</strain>
    </source>
</reference>
<evidence type="ECO:0000313" key="1">
    <source>
        <dbReference type="EMBL" id="KIM92273.1"/>
    </source>
</evidence>
<gene>
    <name evidence="1" type="ORF">PILCRDRAFT_810329</name>
</gene>
<keyword evidence="2" id="KW-1185">Reference proteome</keyword>
<accession>A0A0C3C0B4</accession>
<proteinExistence type="predicted"/>
<reference evidence="1 2" key="1">
    <citation type="submission" date="2014-04" db="EMBL/GenBank/DDBJ databases">
        <authorList>
            <consortium name="DOE Joint Genome Institute"/>
            <person name="Kuo A."/>
            <person name="Tarkka M."/>
            <person name="Buscot F."/>
            <person name="Kohler A."/>
            <person name="Nagy L.G."/>
            <person name="Floudas D."/>
            <person name="Copeland A."/>
            <person name="Barry K.W."/>
            <person name="Cichocki N."/>
            <person name="Veneault-Fourrey C."/>
            <person name="LaButti K."/>
            <person name="Lindquist E.A."/>
            <person name="Lipzen A."/>
            <person name="Lundell T."/>
            <person name="Morin E."/>
            <person name="Murat C."/>
            <person name="Sun H."/>
            <person name="Tunlid A."/>
            <person name="Henrissat B."/>
            <person name="Grigoriev I.V."/>
            <person name="Hibbett D.S."/>
            <person name="Martin F."/>
            <person name="Nordberg H.P."/>
            <person name="Cantor M.N."/>
            <person name="Hua S.X."/>
        </authorList>
    </citation>
    <scope>NUCLEOTIDE SEQUENCE [LARGE SCALE GENOMIC DNA]</scope>
    <source>
        <strain evidence="1 2">F 1598</strain>
    </source>
</reference>
<sequence>MELECSVYNSRYRFSRLLGQVLEKGVAVLRKFDDQRQDTHRDMNIPWLRVITVFVHTEQRYS</sequence>
<dbReference type="InParanoid" id="A0A0C3C0B4"/>
<protein>
    <submittedName>
        <fullName evidence="1">Uncharacterized protein</fullName>
    </submittedName>
</protein>